<comment type="caution">
    <text evidence="1">The sequence shown here is derived from an EMBL/GenBank/DDBJ whole genome shotgun (WGS) entry which is preliminary data.</text>
</comment>
<name>A0A820WGQ4_9BILA</name>
<accession>A0A820WGQ4</accession>
<dbReference type="EMBL" id="CAJOBP010007503">
    <property type="protein sequence ID" value="CAF4515661.1"/>
    <property type="molecule type" value="Genomic_DNA"/>
</dbReference>
<gene>
    <name evidence="1" type="ORF">UJA718_LOCUS27282</name>
</gene>
<evidence type="ECO:0000313" key="2">
    <source>
        <dbReference type="Proteomes" id="UP000663873"/>
    </source>
</evidence>
<reference evidence="1" key="1">
    <citation type="submission" date="2021-02" db="EMBL/GenBank/DDBJ databases">
        <authorList>
            <person name="Nowell W R."/>
        </authorList>
    </citation>
    <scope>NUCLEOTIDE SEQUENCE</scope>
</reference>
<organism evidence="1 2">
    <name type="scientific">Rotaria socialis</name>
    <dbReference type="NCBI Taxonomy" id="392032"/>
    <lineage>
        <taxon>Eukaryota</taxon>
        <taxon>Metazoa</taxon>
        <taxon>Spiralia</taxon>
        <taxon>Gnathifera</taxon>
        <taxon>Rotifera</taxon>
        <taxon>Eurotatoria</taxon>
        <taxon>Bdelloidea</taxon>
        <taxon>Philodinida</taxon>
        <taxon>Philodinidae</taxon>
        <taxon>Rotaria</taxon>
    </lineage>
</organism>
<sequence length="150" mass="17661">MAVYGPYCSTWVADDNIRTSHQITINKQKREVLIGFKSAQEEEKARNIIKINYFSKEQYMKRWDESVAEQVTQSQEYLLELNTFIHFSNFLLDQNVSNEDHDTRSFQRTRSAQYTSEQAQSLLQLTSSPKTTNFITTIDDNNDDEQYKKL</sequence>
<keyword evidence="2" id="KW-1185">Reference proteome</keyword>
<dbReference type="AlphaFoldDB" id="A0A820WGQ4"/>
<dbReference type="Proteomes" id="UP000663873">
    <property type="component" value="Unassembled WGS sequence"/>
</dbReference>
<evidence type="ECO:0000313" key="1">
    <source>
        <dbReference type="EMBL" id="CAF4515661.1"/>
    </source>
</evidence>
<protein>
    <submittedName>
        <fullName evidence="1">Uncharacterized protein</fullName>
    </submittedName>
</protein>
<proteinExistence type="predicted"/>